<keyword evidence="2" id="KW-1133">Transmembrane helix</keyword>
<evidence type="ECO:0000256" key="1">
    <source>
        <dbReference type="SAM" id="MobiDB-lite"/>
    </source>
</evidence>
<accession>A0A8H7F9W0</accession>
<feature type="domain" description="DUF6534" evidence="3">
    <location>
        <begin position="166"/>
        <end position="252"/>
    </location>
</feature>
<feature type="transmembrane region" description="Helical" evidence="2">
    <location>
        <begin position="227"/>
        <end position="248"/>
    </location>
</feature>
<feature type="transmembrane region" description="Helical" evidence="2">
    <location>
        <begin position="155"/>
        <end position="181"/>
    </location>
</feature>
<comment type="caution">
    <text evidence="4">The sequence shown here is derived from an EMBL/GenBank/DDBJ whole genome shotgun (WGS) entry which is preliminary data.</text>
</comment>
<organism evidence="4 5">
    <name type="scientific">Agaricus bisporus var. burnettii</name>
    <dbReference type="NCBI Taxonomy" id="192524"/>
    <lineage>
        <taxon>Eukaryota</taxon>
        <taxon>Fungi</taxon>
        <taxon>Dikarya</taxon>
        <taxon>Basidiomycota</taxon>
        <taxon>Agaricomycotina</taxon>
        <taxon>Agaricomycetes</taxon>
        <taxon>Agaricomycetidae</taxon>
        <taxon>Agaricales</taxon>
        <taxon>Agaricineae</taxon>
        <taxon>Agaricaceae</taxon>
        <taxon>Agaricus</taxon>
    </lineage>
</organism>
<dbReference type="PANTHER" id="PTHR40465">
    <property type="entry name" value="CHROMOSOME 1, WHOLE GENOME SHOTGUN SEQUENCE"/>
    <property type="match status" value="1"/>
</dbReference>
<keyword evidence="2" id="KW-0812">Transmembrane</keyword>
<feature type="region of interest" description="Disordered" evidence="1">
    <location>
        <begin position="255"/>
        <end position="274"/>
    </location>
</feature>
<feature type="transmembrane region" description="Helical" evidence="2">
    <location>
        <begin position="12"/>
        <end position="35"/>
    </location>
</feature>
<dbReference type="Proteomes" id="UP000629468">
    <property type="component" value="Unassembled WGS sequence"/>
</dbReference>
<dbReference type="Pfam" id="PF20152">
    <property type="entry name" value="DUF6534"/>
    <property type="match status" value="1"/>
</dbReference>
<feature type="transmembrane region" description="Helical" evidence="2">
    <location>
        <begin position="193"/>
        <end position="221"/>
    </location>
</feature>
<dbReference type="EMBL" id="JABXXO010000001">
    <property type="protein sequence ID" value="KAF7783853.1"/>
    <property type="molecule type" value="Genomic_DNA"/>
</dbReference>
<keyword evidence="2" id="KW-0472">Membrane</keyword>
<feature type="transmembrane region" description="Helical" evidence="2">
    <location>
        <begin position="118"/>
        <end position="143"/>
    </location>
</feature>
<reference evidence="4 5" key="1">
    <citation type="journal article" name="Sci. Rep.">
        <title>Telomere-to-telomere assembled and centromere annotated genomes of the two main subspecies of the button mushroom Agaricus bisporus reveal especially polymorphic chromosome ends.</title>
        <authorList>
            <person name="Sonnenberg A.S.M."/>
            <person name="Sedaghat-Telgerd N."/>
            <person name="Lavrijssen B."/>
            <person name="Ohm R.A."/>
            <person name="Hendrickx P.M."/>
            <person name="Scholtmeijer K."/>
            <person name="Baars J.J.P."/>
            <person name="van Peer A."/>
        </authorList>
    </citation>
    <scope>NUCLEOTIDE SEQUENCE [LARGE SCALE GENOMIC DNA]</scope>
    <source>
        <strain evidence="4 5">H119_p4</strain>
    </source>
</reference>
<evidence type="ECO:0000313" key="4">
    <source>
        <dbReference type="EMBL" id="KAF7783853.1"/>
    </source>
</evidence>
<proteinExistence type="predicted"/>
<evidence type="ECO:0000259" key="3">
    <source>
        <dbReference type="Pfam" id="PF20152"/>
    </source>
</evidence>
<dbReference type="AlphaFoldDB" id="A0A8H7F9W0"/>
<dbReference type="InterPro" id="IPR045339">
    <property type="entry name" value="DUF6534"/>
</dbReference>
<feature type="transmembrane region" description="Helical" evidence="2">
    <location>
        <begin position="47"/>
        <end position="72"/>
    </location>
</feature>
<name>A0A8H7F9W0_AGABI</name>
<feature type="transmembrane region" description="Helical" evidence="2">
    <location>
        <begin position="84"/>
        <end position="106"/>
    </location>
</feature>
<dbReference type="PANTHER" id="PTHR40465:SF1">
    <property type="entry name" value="DUF6534 DOMAIN-CONTAINING PROTEIN"/>
    <property type="match status" value="1"/>
</dbReference>
<protein>
    <recommendedName>
        <fullName evidence="3">DUF6534 domain-containing protein</fullName>
    </recommendedName>
</protein>
<sequence length="329" mass="36679">MASTSISLTYGALLLGGLYASILSGLVLLQVVIYFKLYPRDPVHTKGLVLGIWTLDALHTALIWAGLWIYLIENFGRLERIDSIPWAISATVAVTGILTFVVHCFFCFRIYRLSHKNLFLTIPIGLIALCRLVSASGTTAAMVVNDHFTLFRSKFYWLFTLGLALSTVADILIAGFLFFLLKTVRTNDFNLNAIIDALILYAFETGFLTAAGTVVAMLCWLTMSQNLIFMALHFVIGKLYANSILVTLNTRRNLRRGQSTSRPSRSGDLPTRLSLQDSRRKSRFTLQSNDSSGNIFPPIRSPKVTINIEHCVEVDTPENMETTVRASEI</sequence>
<evidence type="ECO:0000313" key="5">
    <source>
        <dbReference type="Proteomes" id="UP000629468"/>
    </source>
</evidence>
<evidence type="ECO:0000256" key="2">
    <source>
        <dbReference type="SAM" id="Phobius"/>
    </source>
</evidence>
<gene>
    <name evidence="4" type="ORF">Agabi119p4_18</name>
</gene>